<accession>Q8CC67</accession>
<reference evidence="1" key="5">
    <citation type="submission" date="2001-07" db="EMBL/GenBank/DDBJ databases">
        <authorList>
            <person name="Adachi J."/>
            <person name="Aizawa K."/>
            <person name="Akimura T."/>
            <person name="Arakawa T."/>
            <person name="Bono H."/>
            <person name="Carninci P."/>
            <person name="Fukuda S."/>
            <person name="Furuno M."/>
            <person name="Hanagaki T."/>
            <person name="Hara A."/>
            <person name="Hashizume W."/>
            <person name="Hayashida K."/>
            <person name="Hayatsu N."/>
            <person name="Hiramoto K."/>
            <person name="Hiraoka T."/>
            <person name="Hirozane T."/>
            <person name="Hori F."/>
            <person name="Imotani K."/>
            <person name="Ishii Y."/>
            <person name="Itoh M."/>
            <person name="Kagawa I."/>
            <person name="Kasukawa T."/>
            <person name="Katoh H."/>
            <person name="Kawai J."/>
            <person name="Kojima Y."/>
            <person name="Kondo S."/>
            <person name="Konno H."/>
            <person name="Kouda M."/>
            <person name="Koya S."/>
            <person name="Kurihara C."/>
            <person name="Matsuyama T."/>
            <person name="Miyazaki A."/>
            <person name="Murata M."/>
            <person name="Nakamura M."/>
            <person name="Nishi K."/>
            <person name="Nomura K."/>
            <person name="Numazaki R."/>
            <person name="Ohno M."/>
            <person name="Ohsato N."/>
            <person name="Okazaki Y."/>
            <person name="Saito R."/>
            <person name="Saitoh H."/>
            <person name="Sakai C."/>
            <person name="Sakai K."/>
            <person name="Sakazume N."/>
            <person name="Sano H."/>
            <person name="Sasaki D."/>
            <person name="Shibata K."/>
            <person name="Shinagawa A."/>
            <person name="Shiraki T."/>
            <person name="Sogabe Y."/>
            <person name="Tagami M."/>
            <person name="Tagawa A."/>
            <person name="Takahashi F."/>
            <person name="Takaku-Akahira S."/>
            <person name="Takeda Y."/>
            <person name="Tanaka T."/>
            <person name="Tomaru A."/>
            <person name="Toya T."/>
            <person name="Yasunishi A."/>
            <person name="Muramatsu M."/>
            <person name="Hayashizaki Y."/>
        </authorList>
    </citation>
    <scope>NUCLEOTIDE SEQUENCE</scope>
    <source>
        <strain evidence="1">C57BL/6J</strain>
        <tissue evidence="1">Epididymis</tissue>
    </source>
</reference>
<dbReference type="AGR" id="MGI:2444774"/>
<dbReference type="AlphaFoldDB" id="Q8CC67"/>
<protein>
    <submittedName>
        <fullName evidence="1">Uncharacterized protein</fullName>
    </submittedName>
</protein>
<dbReference type="EMBL" id="AK033807">
    <property type="protein sequence ID" value="BAC28481.1"/>
    <property type="molecule type" value="mRNA"/>
</dbReference>
<name>Q8CC67_MOUSE</name>
<evidence type="ECO:0000313" key="1">
    <source>
        <dbReference type="EMBL" id="BAC28481.1"/>
    </source>
</evidence>
<reference evidence="1" key="4">
    <citation type="journal article" date="2001" name="Nature">
        <title>Functional annotation of a full-length mouse cDNA collection.</title>
        <authorList>
            <consortium name="The RIKEN Genome Exploration Research Group Phase II Team and the FANTOM Consortium"/>
        </authorList>
    </citation>
    <scope>NUCLEOTIDE SEQUENCE</scope>
    <source>
        <strain evidence="1">C57BL/6J</strain>
        <tissue evidence="1">Epididymis</tissue>
    </source>
</reference>
<reference evidence="1" key="3">
    <citation type="journal article" date="2000" name="Genome Res.">
        <title>RIKEN integrated sequence analysis (RISA) system--384-format sequencing pipeline with 384 multicapillary sequencer.</title>
        <authorList>
            <person name="Shibata K."/>
            <person name="Itoh M."/>
            <person name="Aizawa K."/>
            <person name="Nagaoka S."/>
            <person name="Sasaki N."/>
            <person name="Carninci P."/>
            <person name="Konno H."/>
            <person name="Akiyama J."/>
            <person name="Nishi K."/>
            <person name="Kitsunai T."/>
            <person name="Tashiro H."/>
            <person name="Itoh M."/>
            <person name="Sumi N."/>
            <person name="Ishii Y."/>
            <person name="Nakamura S."/>
            <person name="Hazama M."/>
            <person name="Nishine T."/>
            <person name="Harada A."/>
            <person name="Yamamoto R."/>
            <person name="Matsumoto H."/>
            <person name="Sakaguchi S."/>
            <person name="Ikegami T."/>
            <person name="Kashiwagi K."/>
            <person name="Fujiwake S."/>
            <person name="Inoue K."/>
            <person name="Togawa Y."/>
            <person name="Izawa M."/>
            <person name="Ohara E."/>
            <person name="Watahiki M."/>
            <person name="Yoneda Y."/>
            <person name="Ishikawa T."/>
            <person name="Ozawa K."/>
            <person name="Tanaka T."/>
            <person name="Matsuura S."/>
            <person name="Kawai J."/>
            <person name="Okazaki Y."/>
            <person name="Muramatsu M."/>
            <person name="Inoue Y."/>
            <person name="Kira A."/>
            <person name="Hayashizaki Y."/>
        </authorList>
    </citation>
    <scope>NUCLEOTIDE SEQUENCE</scope>
    <source>
        <strain evidence="1">C57BL/6J</strain>
        <tissue evidence="1">Epididymis</tissue>
    </source>
</reference>
<reference evidence="1" key="2">
    <citation type="journal article" date="2000" name="Genome Res.">
        <title>Normalization and subtraction of cap-trapper-selected cDNAs to prepare full-length cDNA libraries for rapid discovery of new genes.</title>
        <authorList>
            <person name="Carninci P."/>
            <person name="Shibata Y."/>
            <person name="Hayatsu N."/>
            <person name="Sugahara Y."/>
            <person name="Shibata K."/>
            <person name="Itoh M."/>
            <person name="Konno H."/>
            <person name="Okazaki Y."/>
            <person name="Muramatsu M."/>
            <person name="Hayashizaki Y."/>
        </authorList>
    </citation>
    <scope>NUCLEOTIDE SEQUENCE</scope>
    <source>
        <strain evidence="1">C57BL/6J</strain>
        <tissue evidence="1">Epididymis</tissue>
    </source>
</reference>
<reference evidence="1" key="6">
    <citation type="journal article" date="2002" name="Nature">
        <title>Analysis of the mouse transcriptome based on functional annotation of 60,770 full-length cDNAs.</title>
        <authorList>
            <consortium name="The FANTOM Consortium and the RIKEN Genome Exploration Research Group Phase I and II Team"/>
        </authorList>
    </citation>
    <scope>NUCLEOTIDE SEQUENCE</scope>
    <source>
        <strain evidence="1">C57BL/6J</strain>
        <tissue evidence="1">Epididymis</tissue>
    </source>
</reference>
<sequence length="120" mass="13128">MYSEITTLSDCGRIYRDCDPRSHIMVWRPCVIEDQTDAALDPWEPEWLGHEPCLQVGVGGLLSLAWSTGPPCRELQGETVGFSRWITRASLRAELSQPTQAGAAQEGVSSVGMGLLLVLV</sequence>
<gene>
    <name evidence="2" type="primary">9230112E08Rik</name>
</gene>
<evidence type="ECO:0000313" key="2">
    <source>
        <dbReference type="MGI" id="MGI:2444774"/>
    </source>
</evidence>
<reference evidence="1" key="8">
    <citation type="journal article" date="2005" name="Science">
        <title>Antisense Transcription in the Mammalian Transcriptome.</title>
        <authorList>
            <consortium name="RIKEN Genome Exploration Research Group and Genome Science Group (Genome Network Project Core Group) and the FANTOM Consortium"/>
        </authorList>
    </citation>
    <scope>NUCLEOTIDE SEQUENCE</scope>
    <source>
        <strain evidence="1">C57BL/6J</strain>
        <tissue evidence="1">Epididymis</tissue>
    </source>
</reference>
<reference evidence="1" key="7">
    <citation type="journal article" date="2005" name="Science">
        <title>The Transcriptional Landscape of the Mammalian Genome.</title>
        <authorList>
            <consortium name="The FANTOM Consortium"/>
            <consortium name="Riken Genome Exploration Research Group and Genome Science Group (Genome Network Project Core Group)"/>
        </authorList>
    </citation>
    <scope>NUCLEOTIDE SEQUENCE</scope>
    <source>
        <strain evidence="1">C57BL/6J</strain>
        <tissue evidence="1">Epididymis</tissue>
    </source>
</reference>
<reference evidence="1" key="1">
    <citation type="journal article" date="1999" name="Methods Enzymol.">
        <title>High-efficiency full-length cDNA cloning.</title>
        <authorList>
            <person name="Carninci P."/>
            <person name="Hayashizaki Y."/>
        </authorList>
    </citation>
    <scope>NUCLEOTIDE SEQUENCE</scope>
    <source>
        <strain evidence="1">C57BL/6J</strain>
        <tissue evidence="1">Epididymis</tissue>
    </source>
</reference>
<proteinExistence type="evidence at transcript level"/>
<organism evidence="1">
    <name type="scientific">Mus musculus</name>
    <name type="common">Mouse</name>
    <dbReference type="NCBI Taxonomy" id="10090"/>
    <lineage>
        <taxon>Eukaryota</taxon>
        <taxon>Metazoa</taxon>
        <taxon>Chordata</taxon>
        <taxon>Craniata</taxon>
        <taxon>Vertebrata</taxon>
        <taxon>Euteleostomi</taxon>
        <taxon>Mammalia</taxon>
        <taxon>Eutheria</taxon>
        <taxon>Euarchontoglires</taxon>
        <taxon>Glires</taxon>
        <taxon>Rodentia</taxon>
        <taxon>Myomorpha</taxon>
        <taxon>Muroidea</taxon>
        <taxon>Muridae</taxon>
        <taxon>Murinae</taxon>
        <taxon>Mus</taxon>
        <taxon>Mus</taxon>
    </lineage>
</organism>
<dbReference type="MGI" id="MGI:2444774">
    <property type="gene designation" value="9230112E08Rik"/>
</dbReference>